<organism evidence="1 2">
    <name type="scientific">Bifidobacterium callitrichidarum</name>
    <dbReference type="NCBI Taxonomy" id="2052941"/>
    <lineage>
        <taxon>Bacteria</taxon>
        <taxon>Bacillati</taxon>
        <taxon>Actinomycetota</taxon>
        <taxon>Actinomycetes</taxon>
        <taxon>Bifidobacteriales</taxon>
        <taxon>Bifidobacteriaceae</taxon>
        <taxon>Bifidobacterium</taxon>
    </lineage>
</organism>
<protein>
    <submittedName>
        <fullName evidence="1">Uncharacterized protein</fullName>
    </submittedName>
</protein>
<proteinExistence type="predicted"/>
<dbReference type="EMBL" id="QFFM01000012">
    <property type="protein sequence ID" value="PWG65596.1"/>
    <property type="molecule type" value="Genomic_DNA"/>
</dbReference>
<dbReference type="RefSeq" id="WP_109057065.1">
    <property type="nucleotide sequence ID" value="NZ_QFFM01000012.1"/>
</dbReference>
<evidence type="ECO:0000313" key="1">
    <source>
        <dbReference type="EMBL" id="PWG65596.1"/>
    </source>
</evidence>
<dbReference type="AlphaFoldDB" id="A0A2U2N8U0"/>
<comment type="caution">
    <text evidence="1">The sequence shown here is derived from an EMBL/GenBank/DDBJ whole genome shotgun (WGS) entry which is preliminary data.</text>
</comment>
<keyword evidence="2" id="KW-1185">Reference proteome</keyword>
<dbReference type="Proteomes" id="UP000245876">
    <property type="component" value="Unassembled WGS sequence"/>
</dbReference>
<name>A0A2U2N8U0_9BIFI</name>
<reference evidence="1 2" key="1">
    <citation type="journal article" date="2018" name="Int. J. Syst. Evol. Microbiol.">
        <title>Bifidobacterium callitrichidarum sp. nov. from the faeces of the emperor tamarin (Saguinus imperator).</title>
        <authorList>
            <person name="Modesto M."/>
            <person name="Michelini S."/>
            <person name="Sansosti M.C."/>
            <person name="De Filippo C."/>
            <person name="Cavalieri D."/>
            <person name="Qvirist L."/>
            <person name="Andlid T."/>
            <person name="Spiezio C."/>
            <person name="Sandri C."/>
            <person name="Pascarelli S."/>
            <person name="Sgorbati B."/>
            <person name="Mattarelli P."/>
        </authorList>
    </citation>
    <scope>NUCLEOTIDE SEQUENCE [LARGE SCALE GENOMIC DNA]</scope>
    <source>
        <strain evidence="1 2">TRI 5</strain>
    </source>
</reference>
<sequence length="93" mass="10121">MSNTINIFVGDGFVDAVDAANGKRLYRFDEKAQTTTCPDHRVVHAVRHADAAMVAHAFETLYERKGSFVAMFPVIGAGMDDYDPAAVITVANM</sequence>
<accession>A0A2U2N8U0</accession>
<evidence type="ECO:0000313" key="2">
    <source>
        <dbReference type="Proteomes" id="UP000245876"/>
    </source>
</evidence>
<gene>
    <name evidence="1" type="ORF">DF196_06585</name>
</gene>